<comment type="caution">
    <text evidence="2">The sequence shown here is derived from an EMBL/GenBank/DDBJ whole genome shotgun (WGS) entry which is preliminary data.</text>
</comment>
<keyword evidence="1" id="KW-0732">Signal</keyword>
<dbReference type="OrthoDB" id="8716343at2"/>
<dbReference type="GO" id="GO:0019867">
    <property type="term" value="C:outer membrane"/>
    <property type="evidence" value="ECO:0007669"/>
    <property type="project" value="InterPro"/>
</dbReference>
<sequence>MFTPSINFISQIAFRRQVFRPAQVMAVLLACTAGGSAVAADGPHAVSPALDRMSVSVGAFSADTNFQLGVNTNSGRYETPSYDGERVTIPRVKADFLLGRSQGISLDYYRYDKSYSSNLNGSTTLNGQPLSGTAALAANARLEIGQAAYKWWIGEGADVVGVGLGAAYYRARVGGTVSGTVSGSGAGTIAGADNSATDAFERSTFAPLLELGWRHSFSPSTRMFAEASGIKKNGGSINGHIYTATIGAEWFPVENIGIVADYGISRISLTRDLGREDSAQLNLRLNGPSLYVKARF</sequence>
<feature type="chain" id="PRO_5016263013" evidence="1">
    <location>
        <begin position="40"/>
        <end position="296"/>
    </location>
</feature>
<proteinExistence type="predicted"/>
<dbReference type="Proteomes" id="UP000247792">
    <property type="component" value="Unassembled WGS sequence"/>
</dbReference>
<protein>
    <submittedName>
        <fullName evidence="2">Outer membrane autotransporter protein</fullName>
    </submittedName>
</protein>
<gene>
    <name evidence="2" type="ORF">DFR42_10751</name>
</gene>
<evidence type="ECO:0000256" key="1">
    <source>
        <dbReference type="SAM" id="SignalP"/>
    </source>
</evidence>
<dbReference type="InterPro" id="IPR006315">
    <property type="entry name" value="OM_autotransptr_brl_dom"/>
</dbReference>
<keyword evidence="3" id="KW-1185">Reference proteome</keyword>
<evidence type="ECO:0000313" key="3">
    <source>
        <dbReference type="Proteomes" id="UP000247792"/>
    </source>
</evidence>
<feature type="signal peptide" evidence="1">
    <location>
        <begin position="1"/>
        <end position="39"/>
    </location>
</feature>
<dbReference type="RefSeq" id="WP_110256636.1">
    <property type="nucleotide sequence ID" value="NZ_QJKB01000007.1"/>
</dbReference>
<name>A0A318J3X6_9BURK</name>
<dbReference type="AlphaFoldDB" id="A0A318J3X6"/>
<reference evidence="2 3" key="1">
    <citation type="submission" date="2018-05" db="EMBL/GenBank/DDBJ databases">
        <title>Genomic Encyclopedia of Type Strains, Phase IV (KMG-IV): sequencing the most valuable type-strain genomes for metagenomic binning, comparative biology and taxonomic classification.</title>
        <authorList>
            <person name="Goeker M."/>
        </authorList>
    </citation>
    <scope>NUCLEOTIDE SEQUENCE [LARGE SCALE GENOMIC DNA]</scope>
    <source>
        <strain evidence="2 3">DSM 19792</strain>
    </source>
</reference>
<dbReference type="EMBL" id="QJKB01000007">
    <property type="protein sequence ID" value="PXX41400.1"/>
    <property type="molecule type" value="Genomic_DNA"/>
</dbReference>
<evidence type="ECO:0000313" key="2">
    <source>
        <dbReference type="EMBL" id="PXX41400.1"/>
    </source>
</evidence>
<accession>A0A318J3X6</accession>
<dbReference type="NCBIfam" id="TIGR01414">
    <property type="entry name" value="autotrans_barl"/>
    <property type="match status" value="1"/>
</dbReference>
<organism evidence="2 3">
    <name type="scientific">Undibacterium pigrum</name>
    <dbReference type="NCBI Taxonomy" id="401470"/>
    <lineage>
        <taxon>Bacteria</taxon>
        <taxon>Pseudomonadati</taxon>
        <taxon>Pseudomonadota</taxon>
        <taxon>Betaproteobacteria</taxon>
        <taxon>Burkholderiales</taxon>
        <taxon>Oxalobacteraceae</taxon>
        <taxon>Undibacterium</taxon>
    </lineage>
</organism>